<dbReference type="EMBL" id="FNNZ01000025">
    <property type="protein sequence ID" value="SDX42617.1"/>
    <property type="molecule type" value="Genomic_DNA"/>
</dbReference>
<protein>
    <submittedName>
        <fullName evidence="3">Replication region DNA-binding N-term</fullName>
    </submittedName>
</protein>
<evidence type="ECO:0000313" key="4">
    <source>
        <dbReference type="Proteomes" id="UP000198816"/>
    </source>
</evidence>
<name>A0A1H3BL45_THIRO</name>
<gene>
    <name evidence="3" type="ORF">SAMN05421783_12552</name>
</gene>
<evidence type="ECO:0000259" key="2">
    <source>
        <dbReference type="Pfam" id="PF11740"/>
    </source>
</evidence>
<dbReference type="Pfam" id="PF11740">
    <property type="entry name" value="KfrA_N"/>
    <property type="match status" value="1"/>
</dbReference>
<accession>A0A1H3BL45</accession>
<reference evidence="4" key="1">
    <citation type="submission" date="2016-10" db="EMBL/GenBank/DDBJ databases">
        <authorList>
            <person name="Varghese N."/>
            <person name="Submissions S."/>
        </authorList>
    </citation>
    <scope>NUCLEOTIDE SEQUENCE [LARGE SCALE GENOMIC DNA]</scope>
    <source>
        <strain evidence="4">DSM 217</strain>
    </source>
</reference>
<organism evidence="3 4">
    <name type="scientific">Thiocapsa roseopersicina</name>
    <dbReference type="NCBI Taxonomy" id="1058"/>
    <lineage>
        <taxon>Bacteria</taxon>
        <taxon>Pseudomonadati</taxon>
        <taxon>Pseudomonadota</taxon>
        <taxon>Gammaproteobacteria</taxon>
        <taxon>Chromatiales</taxon>
        <taxon>Chromatiaceae</taxon>
        <taxon>Thiocapsa</taxon>
    </lineage>
</organism>
<feature type="domain" description="KfrA N-terminal DNA-binding" evidence="2">
    <location>
        <begin position="7"/>
        <end position="45"/>
    </location>
</feature>
<dbReference type="InterPro" id="IPR021104">
    <property type="entry name" value="KfrA_DNA-bd_N"/>
</dbReference>
<sequence length="157" mass="16701">MGRPGITSEQVHEAADALVADGVVPTVVGIRTRLGGGSPNNISKWGRPNSRITSRHFADGKPPGQGFRQKYLANSVVFRGGLNKISEVGCTPHHRVGSGRPEPAWGQTASDPDLPLGTSSCATVLDALETQVGFADSASLRQTSGLLRRRFWIRCAL</sequence>
<evidence type="ECO:0000256" key="1">
    <source>
        <dbReference type="SAM" id="MobiDB-lite"/>
    </source>
</evidence>
<keyword evidence="4" id="KW-1185">Reference proteome</keyword>
<proteinExistence type="predicted"/>
<dbReference type="GO" id="GO:0003677">
    <property type="term" value="F:DNA binding"/>
    <property type="evidence" value="ECO:0007669"/>
    <property type="project" value="UniProtKB-KW"/>
</dbReference>
<dbReference type="AlphaFoldDB" id="A0A1H3BL45"/>
<evidence type="ECO:0000313" key="3">
    <source>
        <dbReference type="EMBL" id="SDX42617.1"/>
    </source>
</evidence>
<keyword evidence="3" id="KW-0238">DNA-binding</keyword>
<feature type="region of interest" description="Disordered" evidence="1">
    <location>
        <begin position="93"/>
        <end position="112"/>
    </location>
</feature>
<dbReference type="Proteomes" id="UP000198816">
    <property type="component" value="Unassembled WGS sequence"/>
</dbReference>
<dbReference type="RefSeq" id="WP_245731965.1">
    <property type="nucleotide sequence ID" value="NZ_FNNZ01000025.1"/>
</dbReference>